<feature type="signal peptide" evidence="1">
    <location>
        <begin position="1"/>
        <end position="20"/>
    </location>
</feature>
<feature type="chain" id="PRO_5006848693" description="Spore coat protein" evidence="1">
    <location>
        <begin position="21"/>
        <end position="246"/>
    </location>
</feature>
<keyword evidence="1" id="KW-0732">Signal</keyword>
<evidence type="ECO:0000313" key="2">
    <source>
        <dbReference type="EMBL" id="ALX48428.1"/>
    </source>
</evidence>
<organism evidence="2 3">
    <name type="scientific">Lentibacillus amyloliquefaciens</name>
    <dbReference type="NCBI Taxonomy" id="1472767"/>
    <lineage>
        <taxon>Bacteria</taxon>
        <taxon>Bacillati</taxon>
        <taxon>Bacillota</taxon>
        <taxon>Bacilli</taxon>
        <taxon>Bacillales</taxon>
        <taxon>Bacillaceae</taxon>
        <taxon>Lentibacillus</taxon>
    </lineage>
</organism>
<accession>A0A0U4E589</accession>
<dbReference type="Proteomes" id="UP000050331">
    <property type="component" value="Chromosome"/>
</dbReference>
<dbReference type="EMBL" id="CP013862">
    <property type="protein sequence ID" value="ALX48428.1"/>
    <property type="molecule type" value="Genomic_DNA"/>
</dbReference>
<sequence length="246" mass="28010">MRAMVIMSFIGLFFPLLTGAELTDTSLKQLETFNMDITGDSSKEKIKLNGAPFAPDSDYYAEIKAVISGNDDQQWNINYEGGYNPAIQFYDLNHNGVKDLFYQSAAGGNRGLYHYHLHTVSTNELKEVPLPEQKSIKAKFKDGFKVEIQIDHELEPETVNVNHRSSEYEQLGIYNENGKLLDSTTPIIEPISFFEPVEISDQKGYGLKSFQHISGAYHADLLGTVETLWYYEHDKWIILETEWVPS</sequence>
<dbReference type="AlphaFoldDB" id="A0A0U4E589"/>
<protein>
    <recommendedName>
        <fullName evidence="4">Spore coat protein</fullName>
    </recommendedName>
</protein>
<evidence type="ECO:0008006" key="4">
    <source>
        <dbReference type="Google" id="ProtNLM"/>
    </source>
</evidence>
<evidence type="ECO:0000313" key="3">
    <source>
        <dbReference type="Proteomes" id="UP000050331"/>
    </source>
</evidence>
<keyword evidence="3" id="KW-1185">Reference proteome</keyword>
<reference evidence="2 3" key="1">
    <citation type="submission" date="2016-01" db="EMBL/GenBank/DDBJ databases">
        <title>Complete genome sequence of strain Lentibacillus amyloliquefaciens LAM0015T isolated from saline sediment.</title>
        <authorList>
            <person name="Wang J.-L."/>
            <person name="He M.-X."/>
        </authorList>
    </citation>
    <scope>NUCLEOTIDE SEQUENCE [LARGE SCALE GENOMIC DNA]</scope>
    <source>
        <strain evidence="2 3">LAM0015</strain>
    </source>
</reference>
<dbReference type="STRING" id="1472767.AOX59_07285"/>
<proteinExistence type="predicted"/>
<dbReference type="OrthoDB" id="1653343at2"/>
<name>A0A0U4E589_9BACI</name>
<dbReference type="KEGG" id="lao:AOX59_07285"/>
<gene>
    <name evidence="2" type="ORF">AOX59_07285</name>
</gene>
<evidence type="ECO:0000256" key="1">
    <source>
        <dbReference type="SAM" id="SignalP"/>
    </source>
</evidence>